<protein>
    <submittedName>
        <fullName evidence="1">Uncharacterized protein</fullName>
    </submittedName>
</protein>
<dbReference type="Proteomes" id="UP000828941">
    <property type="component" value="Chromosome 8"/>
</dbReference>
<gene>
    <name evidence="1" type="ORF">L6164_021427</name>
</gene>
<evidence type="ECO:0000313" key="2">
    <source>
        <dbReference type="Proteomes" id="UP000828941"/>
    </source>
</evidence>
<comment type="caution">
    <text evidence="1">The sequence shown here is derived from an EMBL/GenBank/DDBJ whole genome shotgun (WGS) entry which is preliminary data.</text>
</comment>
<dbReference type="EMBL" id="CM039433">
    <property type="protein sequence ID" value="KAI4329129.1"/>
    <property type="molecule type" value="Genomic_DNA"/>
</dbReference>
<evidence type="ECO:0000313" key="1">
    <source>
        <dbReference type="EMBL" id="KAI4329129.1"/>
    </source>
</evidence>
<accession>A0ACB9MYG6</accession>
<reference evidence="1 2" key="1">
    <citation type="journal article" date="2022" name="DNA Res.">
        <title>Chromosomal-level genome assembly of the orchid tree Bauhinia variegata (Leguminosae; Cercidoideae) supports the allotetraploid origin hypothesis of Bauhinia.</title>
        <authorList>
            <person name="Zhong Y."/>
            <person name="Chen Y."/>
            <person name="Zheng D."/>
            <person name="Pang J."/>
            <person name="Liu Y."/>
            <person name="Luo S."/>
            <person name="Meng S."/>
            <person name="Qian L."/>
            <person name="Wei D."/>
            <person name="Dai S."/>
            <person name="Zhou R."/>
        </authorList>
    </citation>
    <scope>NUCLEOTIDE SEQUENCE [LARGE SCALE GENOMIC DNA]</scope>
    <source>
        <strain evidence="1">BV-YZ2020</strain>
    </source>
</reference>
<keyword evidence="2" id="KW-1185">Reference proteome</keyword>
<organism evidence="1 2">
    <name type="scientific">Bauhinia variegata</name>
    <name type="common">Purple orchid tree</name>
    <name type="synonym">Phanera variegata</name>
    <dbReference type="NCBI Taxonomy" id="167791"/>
    <lineage>
        <taxon>Eukaryota</taxon>
        <taxon>Viridiplantae</taxon>
        <taxon>Streptophyta</taxon>
        <taxon>Embryophyta</taxon>
        <taxon>Tracheophyta</taxon>
        <taxon>Spermatophyta</taxon>
        <taxon>Magnoliopsida</taxon>
        <taxon>eudicotyledons</taxon>
        <taxon>Gunneridae</taxon>
        <taxon>Pentapetalae</taxon>
        <taxon>rosids</taxon>
        <taxon>fabids</taxon>
        <taxon>Fabales</taxon>
        <taxon>Fabaceae</taxon>
        <taxon>Cercidoideae</taxon>
        <taxon>Cercideae</taxon>
        <taxon>Bauhiniinae</taxon>
        <taxon>Bauhinia</taxon>
    </lineage>
</organism>
<sequence>MALLRTASILEDGSAGATVIAVDKDRNSPFAVKWAVENLLKKNFTCTLLHVRTKNLHPNEADAVLKEGRPPTEEELHQLFLPFRGFCARKGIESKELVLHNTEVSSALTDYVINNSVRNIVVGSPQRNIITRQFKDADVPTNLIRSLPQSCTIHIISKGKVQSIRPTGHTHKGSISATGSIKVLATTMENSPLDHSPKPPPDTPDSEDKNRNLRTDGNWSGSGSHEVSSGQKIHSHESKGEVNSPRLSAQIFSPQKSSSQHSLSPCGDHSGQSSCISFDVLHENLEVPMNSDSPKSSSSPKTPKALEVEIMRLKQELLKTMDKYSTACREAVAAKQKAVELEQNKEEEKRNLEEARQAEEAALTLAELERQKRSAAVESALMAERLAKMEIQKRREVEMRARHEEEEGRKAINIALARNHIPRRKYNIEEIEVATCYFDNARKIGEGGYGPVFYGVLDHTAVAIKVLRPDLAHGERQFQKEVEVLSTIRHPNMVLLLGACPEYGCLVYEYLENGSLEDRLFQKDNTPPLSWQTRFRIAAEIATGLLFLHQTKPEPLVHRDLKPANILLDRNYVSKISDVGLARLVPPAVANATTQYHMTAAAGTFCYIDPEYQQTGMLGVKSDIYSLGVMLLQIITGKPPMGLSHQVEKAIENGRFPPMLDPSVTDWPVEETLSCAKLALQCCEMRKRDRPDLGNVILPELNRLRELGEISDSDNLTATQIHARRRSRQPSFMSMGLGNSWCFGSKQSLLLPPKHTEKNYKKKNRREACCSLRTDPSSDESNRLASSLTESPPLRNSIFPQTQGFSAA</sequence>
<proteinExistence type="predicted"/>
<name>A0ACB9MYG6_BAUVA</name>